<gene>
    <name evidence="1" type="ORF">ACFFII_17290</name>
</gene>
<accession>A0ABV6I8V6</accession>
<organism evidence="1 2">
    <name type="scientific">Paracoccus niistensis</name>
    <dbReference type="NCBI Taxonomy" id="632935"/>
    <lineage>
        <taxon>Bacteria</taxon>
        <taxon>Pseudomonadati</taxon>
        <taxon>Pseudomonadota</taxon>
        <taxon>Alphaproteobacteria</taxon>
        <taxon>Rhodobacterales</taxon>
        <taxon>Paracoccaceae</taxon>
        <taxon>Paracoccus</taxon>
    </lineage>
</organism>
<protein>
    <submittedName>
        <fullName evidence="1">PD-(D/E)XK nuclease family protein</fullName>
    </submittedName>
</protein>
<name>A0ABV6I8V6_9RHOB</name>
<evidence type="ECO:0000313" key="1">
    <source>
        <dbReference type="EMBL" id="MFC0342506.1"/>
    </source>
</evidence>
<dbReference type="RefSeq" id="WP_377700119.1">
    <property type="nucleotide sequence ID" value="NZ_JBHLWE010000063.1"/>
</dbReference>
<sequence length="250" mass="27648">MDANRLNAFFAALAPMRQNSSTDKLTTANLQQLFDTLAPLRTKARQAVRPAPSATALVQAFEELKAPLARERARVGLLNPWKIAGLKRNELRNAATLAGLWSEDFGGATSRHFLASYLSRAIPEISWGEELTPGYRIRTELCPMNDRTDRVDLVVETAAHLIAIEIKIDAGLGREQLERYLVAMNGLANLTRRTPHVILLAPFSSEVPGIRSTSWQDVAIAARGAAGARGHDRDFVRQLIVRFADHIVDF</sequence>
<proteinExistence type="predicted"/>
<dbReference type="EMBL" id="JBHLWE010000063">
    <property type="protein sequence ID" value="MFC0342506.1"/>
    <property type="molecule type" value="Genomic_DNA"/>
</dbReference>
<keyword evidence="2" id="KW-1185">Reference proteome</keyword>
<comment type="caution">
    <text evidence="1">The sequence shown here is derived from an EMBL/GenBank/DDBJ whole genome shotgun (WGS) entry which is preliminary data.</text>
</comment>
<evidence type="ECO:0000313" key="2">
    <source>
        <dbReference type="Proteomes" id="UP001589799"/>
    </source>
</evidence>
<dbReference type="Proteomes" id="UP001589799">
    <property type="component" value="Unassembled WGS sequence"/>
</dbReference>
<reference evidence="1 2" key="1">
    <citation type="submission" date="2024-09" db="EMBL/GenBank/DDBJ databases">
        <authorList>
            <person name="Sun Q."/>
            <person name="Mori K."/>
        </authorList>
    </citation>
    <scope>NUCLEOTIDE SEQUENCE [LARGE SCALE GENOMIC DNA]</scope>
    <source>
        <strain evidence="1 2">KCTC 22789</strain>
    </source>
</reference>